<evidence type="ECO:0000313" key="1">
    <source>
        <dbReference type="EMBL" id="ABO49755.1"/>
    </source>
</evidence>
<dbReference type="Pfam" id="PF09684">
    <property type="entry name" value="Tail_P2_I"/>
    <property type="match status" value="1"/>
</dbReference>
<dbReference type="AlphaFoldDB" id="A4J3V2"/>
<sequence>MSKSIYDVSLLDIMPQSLLADPFIKAMAMALDPELQAISSEIILCSLLPRIDDLPEDIVNHLLVQFHVDFCYSDLTLDQKRTLVKQALPWHRRKGTPAMVEEVVSVLFGGDAKVSEWFEYGGQPFYFKIKTEAIDTTPAHLEAIRKAVNLAKNSRSWLQSIGFLLNLKEEVNLELTLQSSIPIADFKEAVLRPGFRHCTDAKIYRDVFGIIDYKSVVNHNGKFLHLNDEQVLEVITEPSGIPRAGVRYAGTIDYNGQIIHDSSLNHDTKPDTWVPHEYTALGEDEESATVSVTPNLSDAQEHWIYYSADWKHNENYHGPRAAHSRIGSIDATLATSDTVDTQELKQLSLTRDFVDNLTGRPRIHGPVGMEAYARGFRHDISFPRNELNLRWGLFKYWGSIKRSILWKHDGSINYSYFEGERSTDVSVSMAAETTAVAPKYNGLHRHTTNGLSGTSRLPGPVNDCVVEPLEASLQYIDQVPDADGIVQENANITIHAEELFNRKSRQHDGELLYTGKGPRSGPFVYNGVYLHEQTAENSLNKAAITLSDMSCRRRYGGIFNAHNRGRRWYHTGQLLRRPFGRHGSAWQHDSLQRYLEGCARYGDPAYMHDGIDSYGFPRLVHDGSVLRLEMVPEERMQLNIRRGYRRVAA</sequence>
<dbReference type="OrthoDB" id="90759at2"/>
<dbReference type="HOGENOM" id="CLU_421954_0_0_9"/>
<dbReference type="RefSeq" id="WP_011877581.1">
    <property type="nucleotide sequence ID" value="NC_009253.1"/>
</dbReference>
<name>A4J3V2_DESRM</name>
<accession>A4J3V2</accession>
<dbReference type="EMBL" id="CP000612">
    <property type="protein sequence ID" value="ABO49755.1"/>
    <property type="molecule type" value="Genomic_DNA"/>
</dbReference>
<reference evidence="1 2" key="1">
    <citation type="submission" date="2007-03" db="EMBL/GenBank/DDBJ databases">
        <title>Complete sequence of Desulfotomaculum reducens MI-1.</title>
        <authorList>
            <consortium name="US DOE Joint Genome Institute"/>
            <person name="Copeland A."/>
            <person name="Lucas S."/>
            <person name="Lapidus A."/>
            <person name="Barry K."/>
            <person name="Detter J.C."/>
            <person name="Glavina del Rio T."/>
            <person name="Hammon N."/>
            <person name="Israni S."/>
            <person name="Dalin E."/>
            <person name="Tice H."/>
            <person name="Pitluck S."/>
            <person name="Sims D."/>
            <person name="Brettin T."/>
            <person name="Bruce D."/>
            <person name="Han C."/>
            <person name="Tapia R."/>
            <person name="Schmutz J."/>
            <person name="Larimer F."/>
            <person name="Land M."/>
            <person name="Hauser L."/>
            <person name="Kyrpides N."/>
            <person name="Kim E."/>
            <person name="Tebo B.M."/>
            <person name="Richardson P."/>
        </authorList>
    </citation>
    <scope>NUCLEOTIDE SEQUENCE [LARGE SCALE GENOMIC DNA]</scope>
    <source>
        <strain evidence="1 2">MI-1</strain>
    </source>
</reference>
<dbReference type="KEGG" id="drm:Dred_1221"/>
<evidence type="ECO:0008006" key="3">
    <source>
        <dbReference type="Google" id="ProtNLM"/>
    </source>
</evidence>
<gene>
    <name evidence="1" type="ordered locus">Dred_1221</name>
</gene>
<proteinExistence type="predicted"/>
<dbReference type="STRING" id="349161.Dred_1221"/>
<organism evidence="1 2">
    <name type="scientific">Desulforamulus reducens (strain ATCC BAA-1160 / DSM 100696 / MI-1)</name>
    <name type="common">Desulfotomaculum reducens</name>
    <dbReference type="NCBI Taxonomy" id="349161"/>
    <lineage>
        <taxon>Bacteria</taxon>
        <taxon>Bacillati</taxon>
        <taxon>Bacillota</taxon>
        <taxon>Clostridia</taxon>
        <taxon>Eubacteriales</taxon>
        <taxon>Peptococcaceae</taxon>
        <taxon>Desulforamulus</taxon>
    </lineage>
</organism>
<keyword evidence="2" id="KW-1185">Reference proteome</keyword>
<dbReference type="eggNOG" id="COG4385">
    <property type="taxonomic scope" value="Bacteria"/>
</dbReference>
<dbReference type="InterPro" id="IPR006521">
    <property type="entry name" value="Tail_protein_I"/>
</dbReference>
<protein>
    <recommendedName>
        <fullName evidence="3">Phage tail protein I</fullName>
    </recommendedName>
</protein>
<dbReference type="Proteomes" id="UP000001556">
    <property type="component" value="Chromosome"/>
</dbReference>
<evidence type="ECO:0000313" key="2">
    <source>
        <dbReference type="Proteomes" id="UP000001556"/>
    </source>
</evidence>